<name>E0W2N0_PEDHC</name>
<dbReference type="VEuPathDB" id="VectorBase:PHUM596020"/>
<gene>
    <name evidence="3" type="primary">8239620</name>
    <name evidence="2" type="ORF">Phum_PHUM596020</name>
</gene>
<evidence type="ECO:0000313" key="4">
    <source>
        <dbReference type="Proteomes" id="UP000009046"/>
    </source>
</evidence>
<reference evidence="3" key="3">
    <citation type="submission" date="2020-05" db="UniProtKB">
        <authorList>
            <consortium name="EnsemblMetazoa"/>
        </authorList>
    </citation>
    <scope>IDENTIFICATION</scope>
    <source>
        <strain evidence="3">USDA</strain>
    </source>
</reference>
<dbReference type="Proteomes" id="UP000009046">
    <property type="component" value="Unassembled WGS sequence"/>
</dbReference>
<reference evidence="2" key="1">
    <citation type="submission" date="2007-04" db="EMBL/GenBank/DDBJ databases">
        <title>Annotation of Pediculus humanus corporis strain USDA.</title>
        <authorList>
            <person name="Kirkness E."/>
            <person name="Hannick L."/>
            <person name="Hass B."/>
            <person name="Bruggner R."/>
            <person name="Lawson D."/>
            <person name="Bidwell S."/>
            <person name="Joardar V."/>
            <person name="Caler E."/>
            <person name="Walenz B."/>
            <person name="Inman J."/>
            <person name="Schobel S."/>
            <person name="Galinsky K."/>
            <person name="Amedeo P."/>
            <person name="Strausberg R."/>
        </authorList>
    </citation>
    <scope>NUCLEOTIDE SEQUENCE</scope>
    <source>
        <strain evidence="2">USDA</strain>
    </source>
</reference>
<reference evidence="2" key="2">
    <citation type="submission" date="2007-04" db="EMBL/GenBank/DDBJ databases">
        <title>The genome of the human body louse.</title>
        <authorList>
            <consortium name="The Human Body Louse Genome Consortium"/>
            <person name="Kirkness E."/>
            <person name="Walenz B."/>
            <person name="Hass B."/>
            <person name="Bruggner R."/>
            <person name="Strausberg R."/>
        </authorList>
    </citation>
    <scope>NUCLEOTIDE SEQUENCE</scope>
    <source>
        <strain evidence="2">USDA</strain>
    </source>
</reference>
<dbReference type="GeneID" id="8239620"/>
<dbReference type="EnsemblMetazoa" id="PHUM596020-RA">
    <property type="protein sequence ID" value="PHUM596020-PA"/>
    <property type="gene ID" value="PHUM596020"/>
</dbReference>
<accession>E0W2N0</accession>
<dbReference type="RefSeq" id="XP_002432624.1">
    <property type="nucleotide sequence ID" value="XM_002432579.1"/>
</dbReference>
<dbReference type="InParanoid" id="E0W2N0"/>
<dbReference type="EMBL" id="AAZO01007261">
    <property type="status" value="NOT_ANNOTATED_CDS"/>
    <property type="molecule type" value="Genomic_DNA"/>
</dbReference>
<dbReference type="CTD" id="8239620"/>
<dbReference type="EMBL" id="DS235879">
    <property type="protein sequence ID" value="EEB19886.1"/>
    <property type="molecule type" value="Genomic_DNA"/>
</dbReference>
<proteinExistence type="predicted"/>
<evidence type="ECO:0000313" key="3">
    <source>
        <dbReference type="EnsemblMetazoa" id="PHUM596020-PA"/>
    </source>
</evidence>
<feature type="region of interest" description="Disordered" evidence="1">
    <location>
        <begin position="1"/>
        <end position="30"/>
    </location>
</feature>
<evidence type="ECO:0000256" key="1">
    <source>
        <dbReference type="SAM" id="MobiDB-lite"/>
    </source>
</evidence>
<dbReference type="AlphaFoldDB" id="E0W2N0"/>
<evidence type="ECO:0000313" key="2">
    <source>
        <dbReference type="EMBL" id="EEB19886.1"/>
    </source>
</evidence>
<feature type="compositionally biased region" description="Polar residues" evidence="1">
    <location>
        <begin position="14"/>
        <end position="29"/>
    </location>
</feature>
<keyword evidence="4" id="KW-1185">Reference proteome</keyword>
<dbReference type="OrthoDB" id="10531375at2759"/>
<sequence length="98" mass="11127">MAKPTPTPSPKPSVQGSQPSVRSRSNSMHNADYEEFASLQLDKPNESELKTSEEMKKHMYDDHFEGRPIERAMHILTKLFTTECSSILNLFIKINSGM</sequence>
<dbReference type="KEGG" id="phu:Phum_PHUM596020"/>
<feature type="compositionally biased region" description="Pro residues" evidence="1">
    <location>
        <begin position="1"/>
        <end position="11"/>
    </location>
</feature>
<protein>
    <submittedName>
        <fullName evidence="2 3">Uncharacterized protein</fullName>
    </submittedName>
</protein>
<organism>
    <name type="scientific">Pediculus humanus subsp. corporis</name>
    <name type="common">Body louse</name>
    <dbReference type="NCBI Taxonomy" id="121224"/>
    <lineage>
        <taxon>Eukaryota</taxon>
        <taxon>Metazoa</taxon>
        <taxon>Ecdysozoa</taxon>
        <taxon>Arthropoda</taxon>
        <taxon>Hexapoda</taxon>
        <taxon>Insecta</taxon>
        <taxon>Pterygota</taxon>
        <taxon>Neoptera</taxon>
        <taxon>Paraneoptera</taxon>
        <taxon>Psocodea</taxon>
        <taxon>Troctomorpha</taxon>
        <taxon>Phthiraptera</taxon>
        <taxon>Anoplura</taxon>
        <taxon>Pediculidae</taxon>
        <taxon>Pediculus</taxon>
    </lineage>
</organism>
<dbReference type="HOGENOM" id="CLU_2402308_0_0_1"/>